<dbReference type="InterPro" id="IPR052151">
    <property type="entry name" value="Complex_I_LYR"/>
</dbReference>
<organism evidence="4 5">
    <name type="scientific">Cynoglossus semilaevis</name>
    <name type="common">Tongue sole</name>
    <dbReference type="NCBI Taxonomy" id="244447"/>
    <lineage>
        <taxon>Eukaryota</taxon>
        <taxon>Metazoa</taxon>
        <taxon>Chordata</taxon>
        <taxon>Craniata</taxon>
        <taxon>Vertebrata</taxon>
        <taxon>Euteleostomi</taxon>
        <taxon>Actinopterygii</taxon>
        <taxon>Neopterygii</taxon>
        <taxon>Teleostei</taxon>
        <taxon>Neoteleostei</taxon>
        <taxon>Acanthomorphata</taxon>
        <taxon>Carangaria</taxon>
        <taxon>Pleuronectiformes</taxon>
        <taxon>Pleuronectoidei</taxon>
        <taxon>Cynoglossidae</taxon>
        <taxon>Cynoglossinae</taxon>
        <taxon>Cynoglossus</taxon>
    </lineage>
</organism>
<feature type="domain" description="Complex 1 LYR protein" evidence="3">
    <location>
        <begin position="15"/>
        <end position="67"/>
    </location>
</feature>
<dbReference type="PANTHER" id="PTHR47061">
    <property type="entry name" value="LYR MOTIF-CONTAINING PROTEIN 9"/>
    <property type="match status" value="1"/>
</dbReference>
<dbReference type="Pfam" id="PF05347">
    <property type="entry name" value="Complex1_LYR"/>
    <property type="match status" value="1"/>
</dbReference>
<dbReference type="CDD" id="cd20269">
    <property type="entry name" value="Complex1_LYR_LYRM9"/>
    <property type="match status" value="1"/>
</dbReference>
<comment type="similarity">
    <text evidence="1">Belongs to the complex I LYR family. LYRM9 subfamily.</text>
</comment>
<reference evidence="4 5" key="1">
    <citation type="journal article" date="2014" name="Nat. Genet.">
        <title>Whole-genome sequence of a flatfish provides insights into ZW sex chromosome evolution and adaptation to a benthic lifestyle.</title>
        <authorList>
            <person name="Chen S."/>
            <person name="Zhang G."/>
            <person name="Shao C."/>
            <person name="Huang Q."/>
            <person name="Liu G."/>
            <person name="Zhang P."/>
            <person name="Song W."/>
            <person name="An N."/>
            <person name="Chalopin D."/>
            <person name="Volff J.N."/>
            <person name="Hong Y."/>
            <person name="Li Q."/>
            <person name="Sha Z."/>
            <person name="Zhou H."/>
            <person name="Xie M."/>
            <person name="Yu Q."/>
            <person name="Liu Y."/>
            <person name="Xiang H."/>
            <person name="Wang N."/>
            <person name="Wu K."/>
            <person name="Yang C."/>
            <person name="Zhou Q."/>
            <person name="Liao X."/>
            <person name="Yang L."/>
            <person name="Hu Q."/>
            <person name="Zhang J."/>
            <person name="Meng L."/>
            <person name="Jin L."/>
            <person name="Tian Y."/>
            <person name="Lian J."/>
            <person name="Yang J."/>
            <person name="Miao G."/>
            <person name="Liu S."/>
            <person name="Liang Z."/>
            <person name="Yan F."/>
            <person name="Li Y."/>
            <person name="Sun B."/>
            <person name="Zhang H."/>
            <person name="Zhang J."/>
            <person name="Zhu Y."/>
            <person name="Du M."/>
            <person name="Zhao Y."/>
            <person name="Schartl M."/>
            <person name="Tang Q."/>
            <person name="Wang J."/>
        </authorList>
    </citation>
    <scope>NUCLEOTIDE SEQUENCE</scope>
</reference>
<name>A0A3P8UVE9_CYNSE</name>
<dbReference type="PANTHER" id="PTHR47061:SF1">
    <property type="entry name" value="LYR MOTIF-CONTAINING PROTEIN 9"/>
    <property type="match status" value="1"/>
</dbReference>
<evidence type="ECO:0000256" key="1">
    <source>
        <dbReference type="ARBA" id="ARBA00025757"/>
    </source>
</evidence>
<dbReference type="InterPro" id="IPR045291">
    <property type="entry name" value="Complex1_LYR_LYRM9"/>
</dbReference>
<sequence>MAPAGGAVVILTSVQLYRHLLRCCRQLPTAAMQQHYKHAIRQVRPHCDEDDPGRIQVIIQRAVEDAEWILNKKYKQNKVKIVTQLFY</sequence>
<dbReference type="InterPro" id="IPR008011">
    <property type="entry name" value="Complex1_LYR_dom"/>
</dbReference>
<evidence type="ECO:0000256" key="2">
    <source>
        <dbReference type="ARBA" id="ARBA00026234"/>
    </source>
</evidence>
<dbReference type="GeneTree" id="ENSGT00390000002625"/>
<keyword evidence="5" id="KW-1185">Reference proteome</keyword>
<dbReference type="STRING" id="244447.ENSCSEP00000004706"/>
<evidence type="ECO:0000259" key="3">
    <source>
        <dbReference type="Pfam" id="PF05347"/>
    </source>
</evidence>
<reference evidence="4" key="2">
    <citation type="submission" date="2025-08" db="UniProtKB">
        <authorList>
            <consortium name="Ensembl"/>
        </authorList>
    </citation>
    <scope>IDENTIFICATION</scope>
</reference>
<dbReference type="InParanoid" id="A0A3P8UVE9"/>
<dbReference type="Proteomes" id="UP000265120">
    <property type="component" value="Chromosome 4"/>
</dbReference>
<dbReference type="AlphaFoldDB" id="A0A3P8UVE9"/>
<evidence type="ECO:0000313" key="5">
    <source>
        <dbReference type="Proteomes" id="UP000265120"/>
    </source>
</evidence>
<dbReference type="Ensembl" id="ENSCSET00000004762.1">
    <property type="protein sequence ID" value="ENSCSEP00000004706.1"/>
    <property type="gene ID" value="ENSCSEG00000003053.1"/>
</dbReference>
<protein>
    <recommendedName>
        <fullName evidence="2">LYR motif-containing protein 9</fullName>
    </recommendedName>
</protein>
<evidence type="ECO:0000313" key="4">
    <source>
        <dbReference type="Ensembl" id="ENSCSEP00000004706.1"/>
    </source>
</evidence>
<dbReference type="OMA" id="HYKHHVR"/>
<accession>A0A3P8UVE9</accession>
<proteinExistence type="inferred from homology"/>
<dbReference type="FunCoup" id="A0A3P8UVE9">
    <property type="interactions" value="82"/>
</dbReference>
<reference evidence="4" key="3">
    <citation type="submission" date="2025-09" db="UniProtKB">
        <authorList>
            <consortium name="Ensembl"/>
        </authorList>
    </citation>
    <scope>IDENTIFICATION</scope>
</reference>